<dbReference type="InterPro" id="IPR050151">
    <property type="entry name" value="Class-I_Pyr_Nuc-Dis_Oxidored"/>
</dbReference>
<dbReference type="PRINTS" id="PR00368">
    <property type="entry name" value="FADPNR"/>
</dbReference>
<dbReference type="PIRSF" id="PIRSF000350">
    <property type="entry name" value="Mercury_reductase_MerA"/>
    <property type="match status" value="1"/>
</dbReference>
<proteinExistence type="inferred from homology"/>
<dbReference type="InterPro" id="IPR016156">
    <property type="entry name" value="FAD/NAD-linked_Rdtase_dimer_sf"/>
</dbReference>
<accession>A0A496PIR0</accession>
<comment type="caution">
    <text evidence="9">The sequence shown here is derived from an EMBL/GenBank/DDBJ whole genome shotgun (WGS) entry which is preliminary data.</text>
</comment>
<dbReference type="PANTHER" id="PTHR22912">
    <property type="entry name" value="DISULFIDE OXIDOREDUCTASE"/>
    <property type="match status" value="1"/>
</dbReference>
<dbReference type="Pfam" id="PF07992">
    <property type="entry name" value="Pyr_redox_2"/>
    <property type="match status" value="1"/>
</dbReference>
<feature type="domain" description="FAD/NAD(P)-binding" evidence="8">
    <location>
        <begin position="6"/>
        <end position="324"/>
    </location>
</feature>
<feature type="binding site" evidence="5">
    <location>
        <position position="272"/>
    </location>
    <ligand>
        <name>NAD(+)</name>
        <dbReference type="ChEBI" id="CHEBI:57540"/>
    </ligand>
</feature>
<evidence type="ECO:0000256" key="5">
    <source>
        <dbReference type="PIRSR" id="PIRSR000350-3"/>
    </source>
</evidence>
<comment type="similarity">
    <text evidence="1">Belongs to the class-I pyridine nucleotide-disulfide oxidoreductase family.</text>
</comment>
<feature type="binding site" evidence="5">
    <location>
        <begin position="182"/>
        <end position="189"/>
    </location>
    <ligand>
        <name>NAD(+)</name>
        <dbReference type="ChEBI" id="CHEBI:57540"/>
    </ligand>
</feature>
<keyword evidence="10" id="KW-1185">Reference proteome</keyword>
<dbReference type="InterPro" id="IPR004099">
    <property type="entry name" value="Pyr_nucl-diS_OxRdtase_dimer"/>
</dbReference>
<dbReference type="EMBL" id="QQXL01000004">
    <property type="protein sequence ID" value="RKW70383.1"/>
    <property type="molecule type" value="Genomic_DNA"/>
</dbReference>
<dbReference type="Pfam" id="PF02852">
    <property type="entry name" value="Pyr_redox_dim"/>
    <property type="match status" value="1"/>
</dbReference>
<evidence type="ECO:0000256" key="6">
    <source>
        <dbReference type="PIRSR" id="PIRSR000350-4"/>
    </source>
</evidence>
<dbReference type="SUPFAM" id="SSF51905">
    <property type="entry name" value="FAD/NAD(P)-binding domain"/>
    <property type="match status" value="1"/>
</dbReference>
<feature type="binding site" evidence="5">
    <location>
        <position position="115"/>
    </location>
    <ligand>
        <name>FAD</name>
        <dbReference type="ChEBI" id="CHEBI:57692"/>
    </ligand>
</feature>
<dbReference type="PRINTS" id="PR00411">
    <property type="entry name" value="PNDRDTASEI"/>
</dbReference>
<keyword evidence="3 5" id="KW-0274">FAD</keyword>
<dbReference type="AlphaFoldDB" id="A0A496PIR0"/>
<dbReference type="InterPro" id="IPR023753">
    <property type="entry name" value="FAD/NAD-binding_dom"/>
</dbReference>
<dbReference type="GO" id="GO:0004148">
    <property type="term" value="F:dihydrolipoyl dehydrogenase (NADH) activity"/>
    <property type="evidence" value="ECO:0007669"/>
    <property type="project" value="TreeGrafter"/>
</dbReference>
<dbReference type="InterPro" id="IPR036188">
    <property type="entry name" value="FAD/NAD-bd_sf"/>
</dbReference>
<dbReference type="PANTHER" id="PTHR22912:SF151">
    <property type="entry name" value="DIHYDROLIPOYL DEHYDROGENASE, MITOCHONDRIAL"/>
    <property type="match status" value="1"/>
</dbReference>
<evidence type="ECO:0000256" key="4">
    <source>
        <dbReference type="ARBA" id="ARBA00023027"/>
    </source>
</evidence>
<dbReference type="GO" id="GO:0050660">
    <property type="term" value="F:flavin adenine dinucleotide binding"/>
    <property type="evidence" value="ECO:0007669"/>
    <property type="project" value="TreeGrafter"/>
</dbReference>
<protein>
    <submittedName>
        <fullName evidence="9">NAD(P)/FAD-dependent oxidoreductase</fullName>
    </submittedName>
</protein>
<dbReference type="RefSeq" id="WP_121485036.1">
    <property type="nucleotide sequence ID" value="NZ_QQXL01000004.1"/>
</dbReference>
<evidence type="ECO:0000259" key="7">
    <source>
        <dbReference type="Pfam" id="PF02852"/>
    </source>
</evidence>
<sequence>MSTREYDLIVLGAGPVGENVADRAVQGGLSAVVVEAELVGGECSYWACMPSKALLRPAAALAEARAVAGSAQAATGDLDVAAMFKRRTSFTHDWDDKSQEDWLATAKIDLVRGTGRIVGERLVEVTGADGEVTRLSARHAVALCTGTSAFVPPVPGLSDADPWTSREATSATSVPESLIVLGGGVVGAEMATLYSALGSRVTVVARSGMLPQLEPFAGQAVEASLTARGASVVRAGVSAAGRAGAGETGPTKFVELDNGERVEAQEILVATGRAPRTEGLGLDALGLEGVRDGGWLPVDETLRVVGSEWLYAVGDVNHRALLTHQGKYQARAAGDVIAARALGQPVFDDAWGAHAATADHAAVPATVFTDPPIASVGPTAKQAEAAGHQVRAIDYNLGWVAGAATFADGYQGTARVVIDTERDVLLGATFVGPGVEEMVQAATIAVVGEVPIDRLWHAVPAYPTISEVWLRWLEEYGRPGAR</sequence>
<dbReference type="Gene3D" id="3.50.50.60">
    <property type="entry name" value="FAD/NAD(P)-binding domain"/>
    <property type="match status" value="2"/>
</dbReference>
<feature type="binding site" evidence="5">
    <location>
        <position position="315"/>
    </location>
    <ligand>
        <name>FAD</name>
        <dbReference type="ChEBI" id="CHEBI:57692"/>
    </ligand>
</feature>
<evidence type="ECO:0000313" key="10">
    <source>
        <dbReference type="Proteomes" id="UP000273119"/>
    </source>
</evidence>
<dbReference type="SUPFAM" id="SSF55424">
    <property type="entry name" value="FAD/NAD-linked reductases, dimerisation (C-terminal) domain"/>
    <property type="match status" value="1"/>
</dbReference>
<feature type="binding site" evidence="5">
    <location>
        <position position="52"/>
    </location>
    <ligand>
        <name>FAD</name>
        <dbReference type="ChEBI" id="CHEBI:57692"/>
    </ligand>
</feature>
<organism evidence="9 10">
    <name type="scientific">Galactobacter caseinivorans</name>
    <dbReference type="NCBI Taxonomy" id="2676123"/>
    <lineage>
        <taxon>Bacteria</taxon>
        <taxon>Bacillati</taxon>
        <taxon>Actinomycetota</taxon>
        <taxon>Actinomycetes</taxon>
        <taxon>Micrococcales</taxon>
        <taxon>Micrococcaceae</taxon>
        <taxon>Galactobacter</taxon>
    </lineage>
</organism>
<keyword evidence="4 5" id="KW-0520">NAD</keyword>
<evidence type="ECO:0000259" key="8">
    <source>
        <dbReference type="Pfam" id="PF07992"/>
    </source>
</evidence>
<evidence type="ECO:0000256" key="1">
    <source>
        <dbReference type="ARBA" id="ARBA00007532"/>
    </source>
</evidence>
<reference evidence="9 10" key="1">
    <citation type="submission" date="2018-07" db="EMBL/GenBank/DDBJ databases">
        <title>Arthrobacter sp. nov., isolated from raw cow's milk with high bacterial count.</title>
        <authorList>
            <person name="Hahne J."/>
            <person name="Isele D."/>
            <person name="Lipski A."/>
        </authorList>
    </citation>
    <scope>NUCLEOTIDE SEQUENCE [LARGE SCALE GENOMIC DNA]</scope>
    <source>
        <strain evidence="9 10">JZ R-183</strain>
    </source>
</reference>
<gene>
    <name evidence="9" type="ORF">DWQ67_07780</name>
</gene>
<comment type="cofactor">
    <cofactor evidence="5">
        <name>FAD</name>
        <dbReference type="ChEBI" id="CHEBI:57692"/>
    </cofactor>
    <text evidence="5">Binds 1 FAD per subunit.</text>
</comment>
<evidence type="ECO:0000256" key="2">
    <source>
        <dbReference type="ARBA" id="ARBA00022630"/>
    </source>
</evidence>
<keyword evidence="5" id="KW-0547">Nucleotide-binding</keyword>
<dbReference type="GO" id="GO:0006103">
    <property type="term" value="P:2-oxoglutarate metabolic process"/>
    <property type="evidence" value="ECO:0007669"/>
    <property type="project" value="TreeGrafter"/>
</dbReference>
<keyword evidence="2" id="KW-0285">Flavoprotein</keyword>
<feature type="disulfide bond" description="Redox-active" evidence="6">
    <location>
        <begin position="43"/>
        <end position="48"/>
    </location>
</feature>
<dbReference type="Proteomes" id="UP000273119">
    <property type="component" value="Unassembled WGS sequence"/>
</dbReference>
<evidence type="ECO:0000256" key="3">
    <source>
        <dbReference type="ARBA" id="ARBA00022827"/>
    </source>
</evidence>
<dbReference type="InterPro" id="IPR001100">
    <property type="entry name" value="Pyr_nuc-diS_OxRdtase"/>
</dbReference>
<evidence type="ECO:0000313" key="9">
    <source>
        <dbReference type="EMBL" id="RKW70383.1"/>
    </source>
</evidence>
<name>A0A496PIR0_9MICC</name>
<feature type="domain" description="Pyridine nucleotide-disulphide oxidoreductase dimerisation" evidence="7">
    <location>
        <begin position="363"/>
        <end position="469"/>
    </location>
</feature>
<dbReference type="Gene3D" id="3.30.390.30">
    <property type="match status" value="1"/>
</dbReference>